<keyword evidence="2" id="KW-0106">Calcium</keyword>
<evidence type="ECO:0000256" key="1">
    <source>
        <dbReference type="ARBA" id="ARBA00022723"/>
    </source>
</evidence>
<organism evidence="5 6">
    <name type="scientific">Shewanella zhuhaiensis</name>
    <dbReference type="NCBI Taxonomy" id="2919576"/>
    <lineage>
        <taxon>Bacteria</taxon>
        <taxon>Pseudomonadati</taxon>
        <taxon>Pseudomonadota</taxon>
        <taxon>Gammaproteobacteria</taxon>
        <taxon>Alteromonadales</taxon>
        <taxon>Shewanellaceae</taxon>
        <taxon>Shewanella</taxon>
    </lineage>
</organism>
<dbReference type="Proteomes" id="UP001297581">
    <property type="component" value="Unassembled WGS sequence"/>
</dbReference>
<keyword evidence="1" id="KW-0479">Metal-binding</keyword>
<dbReference type="EMBL" id="JAKUDL010000001">
    <property type="protein sequence ID" value="MCH4293598.1"/>
    <property type="molecule type" value="Genomic_DNA"/>
</dbReference>
<evidence type="ECO:0000259" key="4">
    <source>
        <dbReference type="Pfam" id="PF05567"/>
    </source>
</evidence>
<evidence type="ECO:0000256" key="2">
    <source>
        <dbReference type="ARBA" id="ARBA00022837"/>
    </source>
</evidence>
<keyword evidence="3" id="KW-0732">Signal</keyword>
<evidence type="ECO:0000313" key="6">
    <source>
        <dbReference type="Proteomes" id="UP001297581"/>
    </source>
</evidence>
<dbReference type="GO" id="GO:0046872">
    <property type="term" value="F:metal ion binding"/>
    <property type="evidence" value="ECO:0007669"/>
    <property type="project" value="UniProtKB-KW"/>
</dbReference>
<keyword evidence="6" id="KW-1185">Reference proteome</keyword>
<comment type="caution">
    <text evidence="5">The sequence shown here is derived from an EMBL/GenBank/DDBJ whole genome shotgun (WGS) entry which is preliminary data.</text>
</comment>
<proteinExistence type="predicted"/>
<dbReference type="InterPro" id="IPR036465">
    <property type="entry name" value="vWFA_dom_sf"/>
</dbReference>
<reference evidence="5 6" key="1">
    <citation type="submission" date="2022-02" db="EMBL/GenBank/DDBJ databases">
        <title>The genome sequence of Shewanella sp. 3B26.</title>
        <authorList>
            <person name="Du J."/>
        </authorList>
    </citation>
    <scope>NUCLEOTIDE SEQUENCE [LARGE SCALE GENOMIC DNA]</scope>
    <source>
        <strain evidence="5 6">3B26</strain>
    </source>
</reference>
<gene>
    <name evidence="5" type="ORF">MJ923_04675</name>
</gene>
<dbReference type="RefSeq" id="WP_240590093.1">
    <property type="nucleotide sequence ID" value="NZ_JAKUDL010000001.1"/>
</dbReference>
<protein>
    <submittedName>
        <fullName evidence="5">rRNA (Guanine-N1)-methyltransferase</fullName>
    </submittedName>
</protein>
<dbReference type="InterPro" id="IPR008707">
    <property type="entry name" value="B-propeller_PilY1"/>
</dbReference>
<feature type="signal peptide" evidence="3">
    <location>
        <begin position="1"/>
        <end position="21"/>
    </location>
</feature>
<evidence type="ECO:0000256" key="3">
    <source>
        <dbReference type="SAM" id="SignalP"/>
    </source>
</evidence>
<name>A0AAJ1EZS0_9GAMM</name>
<feature type="domain" description="PilY1 beta-propeller" evidence="4">
    <location>
        <begin position="677"/>
        <end position="905"/>
    </location>
</feature>
<sequence>MPVSRNIVRALALLCIASLSAADDTSLFKVSTGNSRPQVLIILDTSSSMGATVQMSPVYVPQTSRSGEPLPPAAGSKLYFTRGDEQLNVNNLQAASYILHANNACADSWEQLQKYGVYTGFIGSFDPQLRQWSDTPASGGSVLVDCLADIESGNYQNGAGRAEGLPVAGDSEAYIRVNANSSQAHRDAAKASARASGLRRGVTVTLYSEHYINWKLDNTIPVYGTRMELAKEALRQVALSMVDIDLGLAIFNVNLGDREEPGGPYGHGGKIVSAINRFDSARRMTFLGEVERMGYAFQTPTCETLYEAYRYFAGEPVLYGNQDRDYYWDYGAAYKGMSGDPAAEVQGVYQSPFKRCDRRGYIIYITDGEPTEDFDANDAIRSLTGVGYSNSDDNDWGKMQNAREALVSLAGWMNTHDVTPGVDGEQMVSTHTIGYSEGALGAKTLLESVATVGGGSFFDATDLSSQSNFQDKLQQALKAALNQIVERESSFSSPAVVNSETRLETGEHVYLPMFRSAQRPRWSGDIKKYRLSGDGRVLDKNGMSVTAADGGVAAEACSVWAGSCNGGDGQNFGRGGVAAAVAAMADKDRVLYTQDGAKLAPLTLDSLTAIANGGGELALQLGLPEALLGNHVSWIRGVDVDDADRDGDRTESRSDSFGDMLHARPVALEYGSGSNKAVYLLAATNQGFLHMFKDSGTSVSELWAFMPWSLLSNQYPLRTAVSGGHNIYGLDSTPVVHRENGPDGQKTWVFFGMRRGGKQYFALDISNPANPTMLWQAGPDSEGLEGLGQTWARPVVTQIPGHKGPVLIVGGGYQPGAKDSAQVGSGDSMGLGVYILDATDGNLIHSFSADVVRENQTLMPGLKDSIPNEVAVLDANGDGLTDRIYATDTGGNVWRLDLPGPKPDKTGAAWSAFKFASLGGSSAASDRRFFSAPVIAQTATDLSFTLELDTPTGTETRVSRRQLPYDAVAIGSGIRPLPMDTSREDAFFLLQDRITASHSFNKMLGGDEPPEPLTTEDLFDVSERPITEQDEIAFAQTRGWVYGLGLPGEKSLSSATIVRGRVFFTTFAPEAGDENLCQAKGRSFLYGMDLHRGFSFFTRQRLEMGSQLADTPQLVIPDGERMYFIGIGNADYDMKKAPCPANDLNCDPCKDGGPRCIGGGLETHKIYYYSK</sequence>
<evidence type="ECO:0000313" key="5">
    <source>
        <dbReference type="EMBL" id="MCH4293598.1"/>
    </source>
</evidence>
<accession>A0AAJ1EZS0</accession>
<dbReference type="Pfam" id="PF05567">
    <property type="entry name" value="T4P_PilY1"/>
    <property type="match status" value="1"/>
</dbReference>
<dbReference type="AlphaFoldDB" id="A0AAJ1EZS0"/>
<feature type="chain" id="PRO_5042519960" evidence="3">
    <location>
        <begin position="22"/>
        <end position="1171"/>
    </location>
</feature>
<dbReference type="Gene3D" id="3.40.50.410">
    <property type="entry name" value="von Willebrand factor, type A domain"/>
    <property type="match status" value="1"/>
</dbReference>